<evidence type="ECO:0000313" key="4">
    <source>
        <dbReference type="Proteomes" id="UP000228621"/>
    </source>
</evidence>
<dbReference type="InterPro" id="IPR003959">
    <property type="entry name" value="ATPase_AAA_core"/>
</dbReference>
<dbReference type="InterPro" id="IPR027417">
    <property type="entry name" value="P-loop_NTPase"/>
</dbReference>
<gene>
    <name evidence="3" type="ORF">CEX98_21985</name>
</gene>
<dbReference type="CDD" id="cd00267">
    <property type="entry name" value="ABC_ATPase"/>
    <property type="match status" value="1"/>
</dbReference>
<feature type="domain" description="ATPase AAA-type core" evidence="1">
    <location>
        <begin position="183"/>
        <end position="244"/>
    </location>
</feature>
<proteinExistence type="predicted"/>
<name>A0A2A5JJH2_PSEO7</name>
<dbReference type="InterPro" id="IPR029492">
    <property type="entry name" value="DUF4435"/>
</dbReference>
<sequence length="530" mass="60106">MNKILLPTPNDRNQKVELEIDTGLVIVGANGSGKSRLGSWIELESGVQCEVHRISAQRSLVMPVTSTTKSYDKAEKELLYGNENGTKKHKSGHRWRNSPITTMLNDYALLMVNLFSEENDISTKFRQQYLEGKKFELKDVPSTKLDLIRAVWEEILPHRCLIVGGAKVEAAMAGETEKKYNGSDMSDGERVMFYLIGQSLCAPKDSVIIIDEPEVHLHQGIQAKLWDVIERLRDDCTFIYITHDLDFAASRTTSQKICVKSYDGLHWDWFEVPDLSELPDEILLEVVGSRKPVIFIEGEKGSLDHDIYSLVYPRHTLKPVGSCQKVIEATKSFNEIKDAHKMECIGIIDRDHRDEEQIQFLEQRSIFCPQVAEVENLFLVEGLLLKVAEALCVEEPEAAVNKIKDFVISQFNSKVEEFSSKRVAHIIDSKLKKFDGSAANIANLKDSLHELHTNIDVDNLYEEAKGYAEQLIEEANYNEIIKVFNHKGIVRQIGQYFEVKPSAFIKKAKYLLANESNGLINIVRAHMPQG</sequence>
<evidence type="ECO:0000313" key="3">
    <source>
        <dbReference type="EMBL" id="PCK29595.1"/>
    </source>
</evidence>
<dbReference type="GO" id="GO:0005524">
    <property type="term" value="F:ATP binding"/>
    <property type="evidence" value="ECO:0007669"/>
    <property type="project" value="InterPro"/>
</dbReference>
<dbReference type="GO" id="GO:0000731">
    <property type="term" value="P:DNA synthesis involved in DNA repair"/>
    <property type="evidence" value="ECO:0007669"/>
    <property type="project" value="TreeGrafter"/>
</dbReference>
<dbReference type="GO" id="GO:0006302">
    <property type="term" value="P:double-strand break repair"/>
    <property type="evidence" value="ECO:0007669"/>
    <property type="project" value="TreeGrafter"/>
</dbReference>
<evidence type="ECO:0000259" key="2">
    <source>
        <dbReference type="Pfam" id="PF14491"/>
    </source>
</evidence>
<evidence type="ECO:0000259" key="1">
    <source>
        <dbReference type="Pfam" id="PF13304"/>
    </source>
</evidence>
<evidence type="ECO:0008006" key="5">
    <source>
        <dbReference type="Google" id="ProtNLM"/>
    </source>
</evidence>
<dbReference type="Pfam" id="PF13304">
    <property type="entry name" value="AAA_21"/>
    <property type="match status" value="1"/>
</dbReference>
<dbReference type="AlphaFoldDB" id="A0A2A5JJH2"/>
<feature type="non-terminal residue" evidence="3">
    <location>
        <position position="530"/>
    </location>
</feature>
<dbReference type="GO" id="GO:0016887">
    <property type="term" value="F:ATP hydrolysis activity"/>
    <property type="evidence" value="ECO:0007669"/>
    <property type="project" value="InterPro"/>
</dbReference>
<dbReference type="EMBL" id="NKHF01000127">
    <property type="protein sequence ID" value="PCK29595.1"/>
    <property type="molecule type" value="Genomic_DNA"/>
</dbReference>
<reference evidence="4" key="1">
    <citation type="journal article" date="2019" name="Genome Announc.">
        <title>Draft Genome Sequence of Pseudoalteromonas piscicida Strain 36Y ROTHPW, an Hypersaline Seawater Isolate from the South Coast of Sonora, Mexico.</title>
        <authorList>
            <person name="Sanchez-Diaz R."/>
            <person name="Molina-Garza Z.J."/>
            <person name="Cruz-Suarez L.E."/>
            <person name="Selvin J."/>
            <person name="Kiran G.S."/>
            <person name="Ibarra-Gamez J.C."/>
            <person name="Gomez-Gil B."/>
            <person name="Galaviz-Silva L."/>
        </authorList>
    </citation>
    <scope>NUCLEOTIDE SEQUENCE [LARGE SCALE GENOMIC DNA]</scope>
    <source>
        <strain evidence="4">36Y_RITHPW</strain>
    </source>
</reference>
<dbReference type="Proteomes" id="UP000228621">
    <property type="component" value="Unassembled WGS sequence"/>
</dbReference>
<dbReference type="RefSeq" id="WP_099644124.1">
    <property type="nucleotide sequence ID" value="NZ_NKHF01000127.1"/>
</dbReference>
<dbReference type="PANTHER" id="PTHR32182">
    <property type="entry name" value="DNA REPLICATION AND REPAIR PROTEIN RECF"/>
    <property type="match status" value="1"/>
</dbReference>
<dbReference type="Pfam" id="PF14491">
    <property type="entry name" value="DUF4435"/>
    <property type="match status" value="1"/>
</dbReference>
<comment type="caution">
    <text evidence="3">The sequence shown here is derived from an EMBL/GenBank/DDBJ whole genome shotgun (WGS) entry which is preliminary data.</text>
</comment>
<dbReference type="SUPFAM" id="SSF52540">
    <property type="entry name" value="P-loop containing nucleoside triphosphate hydrolases"/>
    <property type="match status" value="1"/>
</dbReference>
<protein>
    <recommendedName>
        <fullName evidence="5">DUF4435 domain-containing protein</fullName>
    </recommendedName>
</protein>
<dbReference type="Gene3D" id="3.40.50.300">
    <property type="entry name" value="P-loop containing nucleotide triphosphate hydrolases"/>
    <property type="match status" value="1"/>
</dbReference>
<organism evidence="3 4">
    <name type="scientific">Pseudoalteromonas piscicida</name>
    <dbReference type="NCBI Taxonomy" id="43662"/>
    <lineage>
        <taxon>Bacteria</taxon>
        <taxon>Pseudomonadati</taxon>
        <taxon>Pseudomonadota</taxon>
        <taxon>Gammaproteobacteria</taxon>
        <taxon>Alteromonadales</taxon>
        <taxon>Pseudoalteromonadaceae</taxon>
        <taxon>Pseudoalteromonas</taxon>
    </lineage>
</organism>
<dbReference type="PANTHER" id="PTHR32182:SF22">
    <property type="entry name" value="ATP-DEPENDENT ENDONUCLEASE, OLD FAMILY-RELATED"/>
    <property type="match status" value="1"/>
</dbReference>
<feature type="domain" description="DUF4435" evidence="2">
    <location>
        <begin position="290"/>
        <end position="493"/>
    </location>
</feature>
<keyword evidence="4" id="KW-1185">Reference proteome</keyword>
<accession>A0A2A5JJH2</accession>